<evidence type="ECO:0000313" key="2">
    <source>
        <dbReference type="EMBL" id="KAK8397594.1"/>
    </source>
</evidence>
<proteinExistence type="predicted"/>
<evidence type="ECO:0000256" key="1">
    <source>
        <dbReference type="SAM" id="MobiDB-lite"/>
    </source>
</evidence>
<evidence type="ECO:0000313" key="3">
    <source>
        <dbReference type="Proteomes" id="UP001487740"/>
    </source>
</evidence>
<dbReference type="EMBL" id="JARAKH010000013">
    <property type="protein sequence ID" value="KAK8397594.1"/>
    <property type="molecule type" value="Genomic_DNA"/>
</dbReference>
<organism evidence="2 3">
    <name type="scientific">Scylla paramamosain</name>
    <name type="common">Mud crab</name>
    <dbReference type="NCBI Taxonomy" id="85552"/>
    <lineage>
        <taxon>Eukaryota</taxon>
        <taxon>Metazoa</taxon>
        <taxon>Ecdysozoa</taxon>
        <taxon>Arthropoda</taxon>
        <taxon>Crustacea</taxon>
        <taxon>Multicrustacea</taxon>
        <taxon>Malacostraca</taxon>
        <taxon>Eumalacostraca</taxon>
        <taxon>Eucarida</taxon>
        <taxon>Decapoda</taxon>
        <taxon>Pleocyemata</taxon>
        <taxon>Brachyura</taxon>
        <taxon>Eubrachyura</taxon>
        <taxon>Portunoidea</taxon>
        <taxon>Portunidae</taxon>
        <taxon>Portuninae</taxon>
        <taxon>Scylla</taxon>
    </lineage>
</organism>
<protein>
    <submittedName>
        <fullName evidence="2">Uncharacterized protein</fullName>
    </submittedName>
</protein>
<keyword evidence="3" id="KW-1185">Reference proteome</keyword>
<name>A0AAW0UBV1_SCYPA</name>
<dbReference type="Proteomes" id="UP001487740">
    <property type="component" value="Unassembled WGS sequence"/>
</dbReference>
<accession>A0AAW0UBV1</accession>
<comment type="caution">
    <text evidence="2">The sequence shown here is derived from an EMBL/GenBank/DDBJ whole genome shotgun (WGS) entry which is preliminary data.</text>
</comment>
<dbReference type="AlphaFoldDB" id="A0AAW0UBV1"/>
<gene>
    <name evidence="2" type="ORF">O3P69_004401</name>
</gene>
<reference evidence="2 3" key="1">
    <citation type="submission" date="2023-03" db="EMBL/GenBank/DDBJ databases">
        <title>High-quality genome of Scylla paramamosain provides insights in environmental adaptation.</title>
        <authorList>
            <person name="Zhang L."/>
        </authorList>
    </citation>
    <scope>NUCLEOTIDE SEQUENCE [LARGE SCALE GENOMIC DNA]</scope>
    <source>
        <strain evidence="2">LZ_2023a</strain>
        <tissue evidence="2">Muscle</tissue>
    </source>
</reference>
<feature type="region of interest" description="Disordered" evidence="1">
    <location>
        <begin position="86"/>
        <end position="110"/>
    </location>
</feature>
<sequence>MEVEQVSLYLYRAARLRVAHFLVPRYPRLPRRYLPRPSPSSPHGVVHGVAQKHFGAVTVIGSVSRGKLEAIMKGLCGVTRRRWWRRRGSGGGGDVWRSLFPQEPPGKLGK</sequence>